<dbReference type="InterPro" id="IPR050358">
    <property type="entry name" value="RSE1/DDB1/CFT1"/>
</dbReference>
<feature type="domain" description="RSE1/DDB1/CPSF1 C-terminal" evidence="4">
    <location>
        <begin position="1060"/>
        <end position="1310"/>
    </location>
</feature>
<evidence type="ECO:0000259" key="4">
    <source>
        <dbReference type="Pfam" id="PF03178"/>
    </source>
</evidence>
<dbReference type="InterPro" id="IPR018846">
    <property type="entry name" value="Beta-prop_RSE1/DDB1/CPSF1_1st"/>
</dbReference>
<reference evidence="7 8" key="1">
    <citation type="submission" date="2019-07" db="EMBL/GenBank/DDBJ databases">
        <title>Genomes of Cafeteria roenbergensis.</title>
        <authorList>
            <person name="Fischer M.G."/>
            <person name="Hackl T."/>
            <person name="Roman M."/>
        </authorList>
    </citation>
    <scope>NUCLEOTIDE SEQUENCE [LARGE SCALE GENOMIC DNA]</scope>
    <source>
        <strain evidence="7 8">E4-10P</strain>
    </source>
</reference>
<evidence type="ECO:0000256" key="1">
    <source>
        <dbReference type="ARBA" id="ARBA00004123"/>
    </source>
</evidence>
<dbReference type="Gene3D" id="2.130.10.10">
    <property type="entry name" value="YVTN repeat-like/Quinoprotein amine dehydrogenase"/>
    <property type="match status" value="3"/>
</dbReference>
<dbReference type="OrthoDB" id="433457at2759"/>
<dbReference type="InterPro" id="IPR004871">
    <property type="entry name" value="RSE1/DDB1/CPSF1_C"/>
</dbReference>
<dbReference type="GO" id="GO:0003676">
    <property type="term" value="F:nucleic acid binding"/>
    <property type="evidence" value="ECO:0007669"/>
    <property type="project" value="InterPro"/>
</dbReference>
<comment type="caution">
    <text evidence="7">The sequence shown here is derived from an EMBL/GenBank/DDBJ whole genome shotgun (WGS) entry which is preliminary data.</text>
</comment>
<dbReference type="EMBL" id="VLTO01000032">
    <property type="protein sequence ID" value="KAA0173520.1"/>
    <property type="molecule type" value="Genomic_DNA"/>
</dbReference>
<dbReference type="InterPro" id="IPR058543">
    <property type="entry name" value="Beta-prop_RSE1/DDB1/CPSF1_2nd"/>
</dbReference>
<evidence type="ECO:0000259" key="5">
    <source>
        <dbReference type="Pfam" id="PF10433"/>
    </source>
</evidence>
<dbReference type="Pfam" id="PF23726">
    <property type="entry name" value="Beta-prop_RSE1_2nd"/>
    <property type="match status" value="1"/>
</dbReference>
<protein>
    <recommendedName>
        <fullName evidence="9">DNA damage-binding protein 1</fullName>
    </recommendedName>
</protein>
<dbReference type="PANTHER" id="PTHR10644">
    <property type="entry name" value="DNA REPAIR/RNA PROCESSING CPSF FAMILY"/>
    <property type="match status" value="1"/>
</dbReference>
<feature type="region of interest" description="Disordered" evidence="3">
    <location>
        <begin position="1157"/>
        <end position="1182"/>
    </location>
</feature>
<dbReference type="Pfam" id="PF10433">
    <property type="entry name" value="Beta-prop_RSE1_1st"/>
    <property type="match status" value="1"/>
</dbReference>
<evidence type="ECO:0000256" key="2">
    <source>
        <dbReference type="ARBA" id="ARBA00023242"/>
    </source>
</evidence>
<keyword evidence="2" id="KW-0539">Nucleus</keyword>
<evidence type="ECO:0000313" key="7">
    <source>
        <dbReference type="EMBL" id="KAA0173520.1"/>
    </source>
</evidence>
<feature type="domain" description="RSE1/DDB1/CPSF1 second beta-propeller" evidence="6">
    <location>
        <begin position="434"/>
        <end position="806"/>
    </location>
</feature>
<name>A0A5A8EC66_CAFRO</name>
<gene>
    <name evidence="7" type="ORF">FNF27_05015</name>
</gene>
<feature type="compositionally biased region" description="Low complexity" evidence="3">
    <location>
        <begin position="1170"/>
        <end position="1182"/>
    </location>
</feature>
<feature type="region of interest" description="Disordered" evidence="3">
    <location>
        <begin position="724"/>
        <end position="751"/>
    </location>
</feature>
<evidence type="ECO:0000313" key="8">
    <source>
        <dbReference type="Proteomes" id="UP000322899"/>
    </source>
</evidence>
<dbReference type="GO" id="GO:0005634">
    <property type="term" value="C:nucleus"/>
    <property type="evidence" value="ECO:0007669"/>
    <property type="project" value="UniProtKB-SubCell"/>
</dbReference>
<feature type="domain" description="RSE1/DDB1/CPSF1 first beta-propeller" evidence="5">
    <location>
        <begin position="15"/>
        <end position="376"/>
    </location>
</feature>
<proteinExistence type="predicted"/>
<accession>A0A5A8EC66</accession>
<evidence type="ECO:0000259" key="6">
    <source>
        <dbReference type="Pfam" id="PF23726"/>
    </source>
</evidence>
<dbReference type="Pfam" id="PF03178">
    <property type="entry name" value="CPSF_A"/>
    <property type="match status" value="2"/>
</dbReference>
<comment type="subcellular location">
    <subcellularLocation>
        <location evidence="1">Nucleus</location>
    </subcellularLocation>
</comment>
<evidence type="ECO:0000256" key="3">
    <source>
        <dbReference type="SAM" id="MobiDB-lite"/>
    </source>
</evidence>
<dbReference type="Proteomes" id="UP000322899">
    <property type="component" value="Unassembled WGS sequence"/>
</dbReference>
<sequence>MPAFSYVVTSSKPTSVSNAVVGSFTAPGARDLIVAKTSRLELFSIEADGLSPLFEVQVYGRISSMETFRPAGQERDLLCLLTEKMQLSVISYDASTNELVTVAMCDAQDRIGRPVESGPVLITDPGSRLVAMHLYDNLLKVVDTRGGRFADLALNVRLEEMGVVDIAFLHNAPQSGSSSAAAAGAAAASGGAPVLALLHEDADGGKHVSTYTVDIDEASLSPGPWRVALGPADIDAHALIPVPGTRAGVIVAGGSGFRYKDASSDVRAETSELTVTAFAPLGPESGAFLVGDAGGRAHRVQLKQEGAAVTGIEVSMLGSTSIASALCPLFRMEDPTPEMLAEAEEAGEEPPAGAGWQVFVGSGFGDSQLVSVTDAELSAEEGFVREEAAYDSLGPITDMAVMDLGRQGQCQVVTCSGAFKDGSLRVVRNGVGVEERAVVGLQGVRGLWALRSGFGAADDALLVSGYAASTRVLALGEAVEEVEPAGLQLGAASLLCANVVSVDDARPAAAAGGSAAASPAALDALVQATATEVRLTSADGATLLSSWSPPAGTTVTTASAAHCQVAVALSGGRLVLLDVCADGTLRQAAEAIMPQEVSSLCITPLLSGAGAARAVSAPAGDAQGAEDGSAHSRPVRVAGLAAVGLWESNTVQLLRLPSLEPAGAPVTLSEEYQSRAAQLVTMDGVDRLFVGMGDGTLVHFVVDAATGALTSRSVVQVGSRPITLDLHGGEGTPSPSHDSDAGPPAPAGHTHVLVAGDRPTAVSSKGGSLLFSNINAGAVECMTGFSSAGMPGGLALAAPDTLTLGTVDSIQKLHIETVPLGGEQPRRIAALPESGAVAVATLSSYETGGGDVVETAFLRVFDTTLFEPAFHFELDPLEQPLSLTAAWLDAPAPDGTTEAAAASSGTSALTPQQFLVLGTAIVDPDEDDPSRGRLLVFRVPALSGAAGGSVPLEPVAVQSTRGGVFALEPACGRIVAGINSRVAVFALAGRSGAAAAPADASGATGATSSAGAAAASAPLSLVAECSFGGHTLALHLALAGGLSTDPRDRAPDGSQPYADLAVGDLIKSVSVLRYSKEDKALVEIARDPSTNWLTALACPGNDRFLACDSSFNLFSLERNTGGVTDEERGHLSMTGTFHLGDQVNRFRSGSLVMLPPNLAAPGEVQRSSDAESGTSSSSSSSSAAVAPAAADGGAASSSSAGVAAAAAAAAGSDPSAEKGGPVVLQADVPRPQFLFGTVSGAIGAVISLPTAHFHFLRRLQQALAETIPGVGGLPHSGWRAWASAQLAYEPMDPDPALGFIDGDLIERLLDLPPATVEVVAAAMNALQGFPPSSLHCDGRLGGPATAAELVAAAEEMARLH</sequence>
<organism evidence="7 8">
    <name type="scientific">Cafeteria roenbergensis</name>
    <name type="common">Marine flagellate</name>
    <dbReference type="NCBI Taxonomy" id="33653"/>
    <lineage>
        <taxon>Eukaryota</taxon>
        <taxon>Sar</taxon>
        <taxon>Stramenopiles</taxon>
        <taxon>Bigyra</taxon>
        <taxon>Opalozoa</taxon>
        <taxon>Bicosoecida</taxon>
        <taxon>Cafeteriaceae</taxon>
        <taxon>Cafeteria</taxon>
    </lineage>
</organism>
<feature type="domain" description="RSE1/DDB1/CPSF1 C-terminal" evidence="4">
    <location>
        <begin position="857"/>
        <end position="988"/>
    </location>
</feature>
<dbReference type="InterPro" id="IPR015943">
    <property type="entry name" value="WD40/YVTN_repeat-like_dom_sf"/>
</dbReference>
<evidence type="ECO:0008006" key="9">
    <source>
        <dbReference type="Google" id="ProtNLM"/>
    </source>
</evidence>
<dbReference type="Gene3D" id="1.10.150.910">
    <property type="match status" value="1"/>
</dbReference>